<dbReference type="FunFam" id="2.60.120.200:FF:000114">
    <property type="entry name" value="Probable endo-1,3(4)-beta-glucanase NFIA_089530"/>
    <property type="match status" value="1"/>
</dbReference>
<proteinExistence type="inferred from homology"/>
<comment type="caution">
    <text evidence="7">The sequence shown here is derived from an EMBL/GenBank/DDBJ whole genome shotgun (WGS) entry which is preliminary data.</text>
</comment>
<evidence type="ECO:0000259" key="6">
    <source>
        <dbReference type="PROSITE" id="PS51762"/>
    </source>
</evidence>
<dbReference type="STRING" id="857340.A0A086TEX7"/>
<gene>
    <name evidence="7" type="ORF">ACRE_012520</name>
</gene>
<keyword evidence="5 7" id="KW-0326">Glycosidase</keyword>
<keyword evidence="4" id="KW-0378">Hydrolase</keyword>
<evidence type="ECO:0000256" key="4">
    <source>
        <dbReference type="ARBA" id="ARBA00022801"/>
    </source>
</evidence>
<evidence type="ECO:0000256" key="2">
    <source>
        <dbReference type="ARBA" id="ARBA00006865"/>
    </source>
</evidence>
<comment type="similarity">
    <text evidence="2">Belongs to the glycosyl hydrolase 16 family.</text>
</comment>
<dbReference type="EMBL" id="JPKY01000006">
    <property type="protein sequence ID" value="KFH47909.1"/>
    <property type="molecule type" value="Genomic_DNA"/>
</dbReference>
<evidence type="ECO:0000313" key="8">
    <source>
        <dbReference type="Proteomes" id="UP000029964"/>
    </source>
</evidence>
<accession>A0A086TEX7</accession>
<dbReference type="PANTHER" id="PTHR10963">
    <property type="entry name" value="GLYCOSYL HYDROLASE-RELATED"/>
    <property type="match status" value="1"/>
</dbReference>
<dbReference type="PANTHER" id="PTHR10963:SF24">
    <property type="entry name" value="GLYCOSIDASE C21B10.07-RELATED"/>
    <property type="match status" value="1"/>
</dbReference>
<dbReference type="InterPro" id="IPR050546">
    <property type="entry name" value="Glycosyl_Hydrlase_16"/>
</dbReference>
<dbReference type="Gene3D" id="2.60.120.200">
    <property type="match status" value="1"/>
</dbReference>
<feature type="domain" description="GH16" evidence="6">
    <location>
        <begin position="29"/>
        <end position="280"/>
    </location>
</feature>
<sequence length="330" mass="35567">MLFDAPKTAGLLGLLAGAAKAQYILDSFYDANNFFNEFSFFTEPDPTHGYVNYVDGDTAFGMGLASADDNIIRVGADSTESNPDGGRKSVRMVSNKAFTRGLIIGDFSHMPGSICGAWPAFWMTGPNWPNQGEIDIIEGVNNDDATAVTLHTGPGCIISNEGTDPATELKETDCNAGNAFTGCGQQTFNPLNYGDGFNNNEGGVYATEWTSEFIAVWFFPRGSIPQDIADGNPDPSSWGFPIAKFVGTGCDIESIFRDHQIIINTTFCGDWAGGVWDSNEICKARAPTCNEFVGNNPEEFQEAYWAINNIAVYQNAVAPNGTVIARSFNA</sequence>
<evidence type="ECO:0000256" key="3">
    <source>
        <dbReference type="ARBA" id="ARBA00012599"/>
    </source>
</evidence>
<dbReference type="SUPFAM" id="SSF49899">
    <property type="entry name" value="Concanavalin A-like lectins/glucanases"/>
    <property type="match status" value="1"/>
</dbReference>
<dbReference type="AlphaFoldDB" id="A0A086TEX7"/>
<keyword evidence="8" id="KW-1185">Reference proteome</keyword>
<dbReference type="HOGENOM" id="CLU_016972_1_1_1"/>
<evidence type="ECO:0000313" key="7">
    <source>
        <dbReference type="EMBL" id="KFH47909.1"/>
    </source>
</evidence>
<dbReference type="EC" id="3.2.1.6" evidence="3"/>
<dbReference type="Proteomes" id="UP000029964">
    <property type="component" value="Unassembled WGS sequence"/>
</dbReference>
<dbReference type="OrthoDB" id="192832at2759"/>
<dbReference type="CDD" id="cd02181">
    <property type="entry name" value="GH16_fungal_Lam16A_glucanase"/>
    <property type="match status" value="1"/>
</dbReference>
<dbReference type="GO" id="GO:0009251">
    <property type="term" value="P:glucan catabolic process"/>
    <property type="evidence" value="ECO:0007669"/>
    <property type="project" value="TreeGrafter"/>
</dbReference>
<dbReference type="GO" id="GO:0052861">
    <property type="term" value="F:endo-1,3(4)-beta-glucanase activity"/>
    <property type="evidence" value="ECO:0007669"/>
    <property type="project" value="UniProtKB-EC"/>
</dbReference>
<evidence type="ECO:0000256" key="5">
    <source>
        <dbReference type="ARBA" id="ARBA00023295"/>
    </source>
</evidence>
<dbReference type="PROSITE" id="PS51762">
    <property type="entry name" value="GH16_2"/>
    <property type="match status" value="1"/>
</dbReference>
<protein>
    <recommendedName>
        <fullName evidence="3">endo-1,3(4)-beta-glucanase</fullName>
        <ecNumber evidence="3">3.2.1.6</ecNumber>
    </recommendedName>
</protein>
<dbReference type="InterPro" id="IPR000757">
    <property type="entry name" value="Beta-glucanase-like"/>
</dbReference>
<organism evidence="7 8">
    <name type="scientific">Hapsidospora chrysogenum (strain ATCC 11550 / CBS 779.69 / DSM 880 / IAM 14645 / JCM 23072 / IMI 49137)</name>
    <name type="common">Acremonium chrysogenum</name>
    <dbReference type="NCBI Taxonomy" id="857340"/>
    <lineage>
        <taxon>Eukaryota</taxon>
        <taxon>Fungi</taxon>
        <taxon>Dikarya</taxon>
        <taxon>Ascomycota</taxon>
        <taxon>Pezizomycotina</taxon>
        <taxon>Sordariomycetes</taxon>
        <taxon>Hypocreomycetidae</taxon>
        <taxon>Hypocreales</taxon>
        <taxon>Bionectriaceae</taxon>
        <taxon>Hapsidospora</taxon>
    </lineage>
</organism>
<dbReference type="InterPro" id="IPR013320">
    <property type="entry name" value="ConA-like_dom_sf"/>
</dbReference>
<dbReference type="Pfam" id="PF26113">
    <property type="entry name" value="GH16_XgeA"/>
    <property type="match status" value="1"/>
</dbReference>
<comment type="catalytic activity">
    <reaction evidence="1">
        <text>Endohydrolysis of (1-&gt;3)- or (1-&gt;4)-linkages in beta-D-glucans when the glucose residue whose reducing group is involved in the linkage to be hydrolyzed is itself substituted at C-3.</text>
        <dbReference type="EC" id="3.2.1.6"/>
    </reaction>
</comment>
<name>A0A086TEX7_HAPC1</name>
<reference evidence="8" key="1">
    <citation type="journal article" date="2014" name="Genome Announc.">
        <title>Genome sequence and annotation of Acremonium chrysogenum, producer of the beta-lactam antibiotic cephalosporin C.</title>
        <authorList>
            <person name="Terfehr D."/>
            <person name="Dahlmann T.A."/>
            <person name="Specht T."/>
            <person name="Zadra I."/>
            <person name="Kuernsteiner H."/>
            <person name="Kueck U."/>
        </authorList>
    </citation>
    <scope>NUCLEOTIDE SEQUENCE [LARGE SCALE GENOMIC DNA]</scope>
    <source>
        <strain evidence="8">ATCC 11550 / CBS 779.69 / DSM 880 / IAM 14645 / JCM 23072 / IMI 49137</strain>
    </source>
</reference>
<evidence type="ECO:0000256" key="1">
    <source>
        <dbReference type="ARBA" id="ARBA00000124"/>
    </source>
</evidence>